<dbReference type="AlphaFoldDB" id="A0A6J7HV91"/>
<dbReference type="InterPro" id="IPR003672">
    <property type="entry name" value="CobN/Mg_chltase"/>
</dbReference>
<reference evidence="2" key="1">
    <citation type="submission" date="2020-05" db="EMBL/GenBank/DDBJ databases">
        <authorList>
            <person name="Chiriac C."/>
            <person name="Salcher M."/>
            <person name="Ghai R."/>
            <person name="Kavagutti S V."/>
        </authorList>
    </citation>
    <scope>NUCLEOTIDE SEQUENCE</scope>
</reference>
<dbReference type="Pfam" id="PF02514">
    <property type="entry name" value="CobN-Mg_chel"/>
    <property type="match status" value="1"/>
</dbReference>
<dbReference type="PANTHER" id="PTHR44119:SF4">
    <property type="entry name" value="AEROBIC COBALTOCHELATASE SUBUNIT COBN"/>
    <property type="match status" value="1"/>
</dbReference>
<name>A0A6J7HV91_9ZZZZ</name>
<dbReference type="PANTHER" id="PTHR44119">
    <property type="entry name" value="MAGNESIUM-CHELATASE SUBUNIT CHLH, CHLOROPLASTIC"/>
    <property type="match status" value="1"/>
</dbReference>
<evidence type="ECO:0000313" key="2">
    <source>
        <dbReference type="EMBL" id="CAB4920129.1"/>
    </source>
</evidence>
<sequence>MRTRSLVEETSRVFRARVVNPKWIAAMRRHGYKGAFEMAATVDYLFGYDATTGVVADWMYEKLTQSYVLDPENRAFLEESNPWALHGIAERLLEAADRELWAQPDPQLLAELKQVYLETEGDLEAGPRTPAERTP</sequence>
<proteinExistence type="predicted"/>
<dbReference type="EMBL" id="CAFBMQ010000215">
    <property type="protein sequence ID" value="CAB4920129.1"/>
    <property type="molecule type" value="Genomic_DNA"/>
</dbReference>
<gene>
    <name evidence="2" type="ORF">UFOPK3609_01346</name>
</gene>
<organism evidence="2">
    <name type="scientific">freshwater metagenome</name>
    <dbReference type="NCBI Taxonomy" id="449393"/>
    <lineage>
        <taxon>unclassified sequences</taxon>
        <taxon>metagenomes</taxon>
        <taxon>ecological metagenomes</taxon>
    </lineage>
</organism>
<accession>A0A6J7HV91</accession>
<evidence type="ECO:0000259" key="1">
    <source>
        <dbReference type="Pfam" id="PF02514"/>
    </source>
</evidence>
<protein>
    <submittedName>
        <fullName evidence="2">Unannotated protein</fullName>
    </submittedName>
</protein>
<feature type="domain" description="CobN/magnesium chelatase" evidence="1">
    <location>
        <begin position="2"/>
        <end position="107"/>
    </location>
</feature>